<feature type="compositionally biased region" description="Basic and acidic residues" evidence="1">
    <location>
        <begin position="1"/>
        <end position="15"/>
    </location>
</feature>
<dbReference type="OrthoDB" id="21509at10239"/>
<dbReference type="Proteomes" id="UP000185278">
    <property type="component" value="Segment"/>
</dbReference>
<dbReference type="EMBL" id="KJ019027">
    <property type="protein sequence ID" value="AIX14405.1"/>
    <property type="molecule type" value="Genomic_DNA"/>
</dbReference>
<gene>
    <name evidence="3" type="ORF">Syn7803C43_10</name>
    <name evidence="4" type="ORF">Syn7803C98_11</name>
    <name evidence="5" type="ORF">Syn7803US88_10</name>
</gene>
<feature type="domain" description="CP12" evidence="2">
    <location>
        <begin position="4"/>
        <end position="75"/>
    </location>
</feature>
<dbReference type="Proteomes" id="UP000185279">
    <property type="component" value="Segment"/>
</dbReference>
<name>A0A0E3EQ24_9CAUD</name>
<evidence type="ECO:0000259" key="2">
    <source>
        <dbReference type="SMART" id="SM01093"/>
    </source>
</evidence>
<evidence type="ECO:0000313" key="7">
    <source>
        <dbReference type="Proteomes" id="UP000185279"/>
    </source>
</evidence>
<evidence type="ECO:0000256" key="1">
    <source>
        <dbReference type="SAM" id="MobiDB-lite"/>
    </source>
</evidence>
<dbReference type="EMBL" id="KJ019128">
    <property type="protein sequence ID" value="AIX38011.1"/>
    <property type="molecule type" value="Genomic_DNA"/>
</dbReference>
<evidence type="ECO:0000313" key="3">
    <source>
        <dbReference type="EMBL" id="AIX14405.1"/>
    </source>
</evidence>
<dbReference type="RefSeq" id="YP_007001738.1">
    <property type="nucleotide sequence ID" value="NC_019444.1"/>
</dbReference>
<accession>A0A0E3EQ24</accession>
<dbReference type="InterPro" id="IPR003823">
    <property type="entry name" value="CP12_dom"/>
</dbReference>
<organism evidence="3 7">
    <name type="scientific">Synechococcus phage ACG-2014c</name>
    <dbReference type="NCBI Taxonomy" id="1079998"/>
    <lineage>
        <taxon>Viruses</taxon>
        <taxon>Duplodnaviria</taxon>
        <taxon>Heunggongvirae</taxon>
        <taxon>Uroviricota</taxon>
        <taxon>Caudoviricetes</taxon>
        <taxon>Pantevenvirales</taxon>
        <taxon>Kyanoviridae</taxon>
        <taxon>Namakavirus</taxon>
        <taxon>Namakavirus smbcm6</taxon>
    </lineage>
</organism>
<dbReference type="EMBL" id="KJ019064">
    <property type="protein sequence ID" value="AIX22779.1"/>
    <property type="molecule type" value="Genomic_DNA"/>
</dbReference>
<dbReference type="SMART" id="SM01093">
    <property type="entry name" value="CP12"/>
    <property type="match status" value="1"/>
</dbReference>
<sequence>MESIEKHIEKDKEILDNPMISPNQRRHIEGELHELEDYAEHHKKEIEAGDHHDPSPLELYCDANPSEPECLVYED</sequence>
<reference evidence="6 7" key="1">
    <citation type="submission" date="2013-12" db="EMBL/GenBank/DDBJ databases">
        <title>Ecological redundancy of diverse viral populations within a natural community.</title>
        <authorList>
            <person name="Gregory A.C."/>
            <person name="LaButti K."/>
            <person name="Copeland A."/>
            <person name="Woyke T."/>
            <person name="Sullivan M.B."/>
        </authorList>
    </citation>
    <scope>NUCLEOTIDE SEQUENCE [LARGE SCALE GENOMIC DNA]</scope>
    <source>
        <strain evidence="3">Syn7803C43</strain>
        <strain evidence="4">Syn7803C98</strain>
        <strain evidence="5">Syn7803US88</strain>
    </source>
</reference>
<evidence type="ECO:0000313" key="5">
    <source>
        <dbReference type="EMBL" id="AIX38011.1"/>
    </source>
</evidence>
<dbReference type="Pfam" id="PF02672">
    <property type="entry name" value="CP12"/>
    <property type="match status" value="1"/>
</dbReference>
<proteinExistence type="predicted"/>
<protein>
    <submittedName>
        <fullName evidence="3">CP12 protein</fullName>
    </submittedName>
</protein>
<evidence type="ECO:0000313" key="4">
    <source>
        <dbReference type="EMBL" id="AIX22779.1"/>
    </source>
</evidence>
<feature type="region of interest" description="Disordered" evidence="1">
    <location>
        <begin position="1"/>
        <end position="23"/>
    </location>
</feature>
<dbReference type="Proteomes" id="UP000185280">
    <property type="component" value="Segment"/>
</dbReference>
<evidence type="ECO:0000313" key="6">
    <source>
        <dbReference type="Proteomes" id="UP000185278"/>
    </source>
</evidence>